<reference evidence="3" key="1">
    <citation type="submission" date="2023-04" db="EMBL/GenBank/DDBJ databases">
        <title>Genome Encyclopedia of Bacteria and Archaea VI: Functional Genomics of Type Strains.</title>
        <authorList>
            <person name="Whitman W."/>
        </authorList>
    </citation>
    <scope>NUCLEOTIDE SEQUENCE</scope>
    <source>
        <strain evidence="3">Enz.4-51</strain>
    </source>
</reference>
<evidence type="ECO:0000259" key="2">
    <source>
        <dbReference type="Pfam" id="PF22807"/>
    </source>
</evidence>
<dbReference type="PANTHER" id="PTHR33546">
    <property type="entry name" value="LARGE, MULTIFUNCTIONAL SECRETED PROTEIN-RELATED"/>
    <property type="match status" value="1"/>
</dbReference>
<dbReference type="EMBL" id="JARXYA010000020">
    <property type="protein sequence ID" value="MDH6504911.1"/>
    <property type="molecule type" value="Genomic_DNA"/>
</dbReference>
<dbReference type="GeneID" id="83595040"/>
<dbReference type="Pfam" id="PF22807">
    <property type="entry name" value="TrAA12"/>
    <property type="match status" value="2"/>
</dbReference>
<feature type="signal peptide" evidence="1">
    <location>
        <begin position="1"/>
        <end position="23"/>
    </location>
</feature>
<proteinExistence type="predicted"/>
<feature type="chain" id="PRO_5041258241" evidence="1">
    <location>
        <begin position="24"/>
        <end position="408"/>
    </location>
</feature>
<comment type="caution">
    <text evidence="3">The sequence shown here is derived from an EMBL/GenBank/DDBJ whole genome shotgun (WGS) entry which is preliminary data.</text>
</comment>
<organism evidence="3 4">
    <name type="scientific">Polynucleobacter sphagniphilus</name>
    <dbReference type="NCBI Taxonomy" id="1743169"/>
    <lineage>
        <taxon>Bacteria</taxon>
        <taxon>Pseudomonadati</taxon>
        <taxon>Pseudomonadota</taxon>
        <taxon>Betaproteobacteria</taxon>
        <taxon>Burkholderiales</taxon>
        <taxon>Burkholderiaceae</taxon>
        <taxon>Polynucleobacter</taxon>
    </lineage>
</organism>
<dbReference type="PANTHER" id="PTHR33546:SF1">
    <property type="entry name" value="LARGE, MULTIFUNCTIONAL SECRETED PROTEIN"/>
    <property type="match status" value="1"/>
</dbReference>
<dbReference type="Gene3D" id="2.120.10.30">
    <property type="entry name" value="TolB, C-terminal domain"/>
    <property type="match status" value="1"/>
</dbReference>
<name>A0AA43S7K1_9BURK</name>
<dbReference type="SUPFAM" id="SSF50952">
    <property type="entry name" value="Soluble quinoprotein glucose dehydrogenase"/>
    <property type="match status" value="1"/>
</dbReference>
<dbReference type="InterPro" id="IPR054539">
    <property type="entry name" value="Beta-prop_PDH"/>
</dbReference>
<keyword evidence="4" id="KW-1185">Reference proteome</keyword>
<feature type="domain" description="Pyrroloquinoline quinone-dependent pyranose dehydrogenase beta-propeller" evidence="2">
    <location>
        <begin position="70"/>
        <end position="279"/>
    </location>
</feature>
<dbReference type="RefSeq" id="WP_233126589.1">
    <property type="nucleotide sequence ID" value="NZ_JAQFIK010000001.1"/>
</dbReference>
<protein>
    <submittedName>
        <fullName evidence="3">Glucose/arabinose dehydrogenase</fullName>
    </submittedName>
</protein>
<dbReference type="AlphaFoldDB" id="A0AA43S7K1"/>
<keyword evidence="1" id="KW-0732">Signal</keyword>
<accession>A0AA43S7K1</accession>
<dbReference type="Proteomes" id="UP001161160">
    <property type="component" value="Unassembled WGS sequence"/>
</dbReference>
<gene>
    <name evidence="3" type="ORF">M2127_002240</name>
</gene>
<evidence type="ECO:0000313" key="3">
    <source>
        <dbReference type="EMBL" id="MDH6504911.1"/>
    </source>
</evidence>
<dbReference type="InterPro" id="IPR011042">
    <property type="entry name" value="6-blade_b-propeller_TolB-like"/>
</dbReference>
<sequence length="408" mass="44854">MKFKVIYSLMFAAGMTLTGLASAQAPAAPVAIPPTWAQGRTADGMNPSLAPSPPGISAMPVEDIPVSKLKVPPGFKIELWAAGMPNGRSMTEAPSGTVFVGTRFTGNVYAVVTKNGKREVRTIAKGLHRPNGVAFIDGSLYVAELSRIIRYDNIEQNLDNPPAPVVVFDALPKDEPHGWKFMTVSPDKKYLYFQIGTPSNIIIPPYTHAAIVRLNLKTNILEYVATGVRNSVGMDFQKGTNELWFTNNGRDWVSEDLPNDTLNRLVRPKGMNFGYPFCHQGDLVDPDLGKGRSCDEFDKPEMKLGAHVAALGMRFYNGQQFPAEYKGNIFIAEHGSWNKTKKSGYQVVRVVLDAKNKPIKLEPFVTGWLDSSNNEAWGRPVDVQVLKDGSMLVSDDETGSIFRVSYAK</sequence>
<dbReference type="InterPro" id="IPR011041">
    <property type="entry name" value="Quinoprot_gluc/sorb_DH_b-prop"/>
</dbReference>
<evidence type="ECO:0000313" key="4">
    <source>
        <dbReference type="Proteomes" id="UP001161160"/>
    </source>
</evidence>
<evidence type="ECO:0000256" key="1">
    <source>
        <dbReference type="SAM" id="SignalP"/>
    </source>
</evidence>
<feature type="domain" description="Pyrroloquinoline quinone-dependent pyranose dehydrogenase beta-propeller" evidence="2">
    <location>
        <begin position="292"/>
        <end position="405"/>
    </location>
</feature>